<evidence type="ECO:0000313" key="1">
    <source>
        <dbReference type="EMBL" id="TIA87155.1"/>
    </source>
</evidence>
<reference evidence="1 2" key="1">
    <citation type="submission" date="2019-03" db="EMBL/GenBank/DDBJ databases">
        <title>Sequencing 23 genomes of Wallemia ichthyophaga.</title>
        <authorList>
            <person name="Gostincar C."/>
        </authorList>
    </citation>
    <scope>NUCLEOTIDE SEQUENCE [LARGE SCALE GENOMIC DNA]</scope>
    <source>
        <strain evidence="1 2">EXF-5753</strain>
    </source>
</reference>
<dbReference type="EMBL" id="SPNW01000063">
    <property type="protein sequence ID" value="TIA87155.1"/>
    <property type="molecule type" value="Genomic_DNA"/>
</dbReference>
<dbReference type="AlphaFoldDB" id="A0A4T0FI32"/>
<dbReference type="Proteomes" id="UP000310189">
    <property type="component" value="Unassembled WGS sequence"/>
</dbReference>
<accession>A0A4T0FI32</accession>
<protein>
    <submittedName>
        <fullName evidence="1">Uncharacterized protein</fullName>
    </submittedName>
</protein>
<evidence type="ECO:0000313" key="2">
    <source>
        <dbReference type="Proteomes" id="UP000310189"/>
    </source>
</evidence>
<comment type="caution">
    <text evidence="1">The sequence shown here is derived from an EMBL/GenBank/DDBJ whole genome shotgun (WGS) entry which is preliminary data.</text>
</comment>
<gene>
    <name evidence="1" type="ORF">E3P99_03349</name>
</gene>
<name>A0A4T0FI32_9BASI</name>
<organism evidence="1 2">
    <name type="scientific">Wallemia hederae</name>
    <dbReference type="NCBI Taxonomy" id="1540922"/>
    <lineage>
        <taxon>Eukaryota</taxon>
        <taxon>Fungi</taxon>
        <taxon>Dikarya</taxon>
        <taxon>Basidiomycota</taxon>
        <taxon>Wallemiomycotina</taxon>
        <taxon>Wallemiomycetes</taxon>
        <taxon>Wallemiales</taxon>
        <taxon>Wallemiaceae</taxon>
        <taxon>Wallemia</taxon>
    </lineage>
</organism>
<keyword evidence="2" id="KW-1185">Reference proteome</keyword>
<sequence length="286" mass="31773">MPDYLHLHTQLCDAPQDIVLRIIDHAPILACVNKAFYNLGYAALLRNVKDPCGVEPGQAAQFNPIVYKKREEQATYLAEIASDDEKPHARILCRSLSFSIANDHFTDELISSVAKLSNVRCMTITAFAHARINQLLDACKLSSLTELTLNLWSFDDIHGLVNTGSLGQTMPALRRLKVHTQCGFVKSAPDTLIYPQLDDAVAALCTHTKSLPQLEYVIVRGLIVNRFAKSSHAQLFGTEFDRVRILERCGDTLVPAQDSADKIALLASAYDVTPTLQDVRQLLSQW</sequence>
<proteinExistence type="predicted"/>
<dbReference type="OrthoDB" id="10475111at2759"/>